<evidence type="ECO:0000256" key="8">
    <source>
        <dbReference type="PIRSR" id="PIRSR001084-2"/>
    </source>
</evidence>
<dbReference type="InterPro" id="IPR017853">
    <property type="entry name" value="GH"/>
</dbReference>
<dbReference type="PANTHER" id="PTHR36447:SF1">
    <property type="entry name" value="BETA-GALACTOSIDASE GANA"/>
    <property type="match status" value="1"/>
</dbReference>
<feature type="domain" description="Glycoside hydrolase family 42 N-terminal" evidence="10">
    <location>
        <begin position="14"/>
        <end position="389"/>
    </location>
</feature>
<dbReference type="OrthoDB" id="9800974at2"/>
<keyword evidence="9" id="KW-0479">Metal-binding</keyword>
<feature type="binding site" evidence="8">
    <location>
        <position position="320"/>
    </location>
    <ligand>
        <name>substrate</name>
    </ligand>
</feature>
<dbReference type="PIRSF" id="PIRSF001084">
    <property type="entry name" value="B-galactosidase"/>
    <property type="match status" value="1"/>
</dbReference>
<evidence type="ECO:0000256" key="7">
    <source>
        <dbReference type="PIRSR" id="PIRSR001084-1"/>
    </source>
</evidence>
<dbReference type="AlphaFoldDB" id="A0A1I5HNN6"/>
<dbReference type="SUPFAM" id="SSF51445">
    <property type="entry name" value="(Trans)glycosidases"/>
    <property type="match status" value="1"/>
</dbReference>
<evidence type="ECO:0000256" key="2">
    <source>
        <dbReference type="ARBA" id="ARBA00005940"/>
    </source>
</evidence>
<proteinExistence type="inferred from homology"/>
<keyword evidence="5 6" id="KW-0326">Glycosidase</keyword>
<feature type="domain" description="Beta-galactosidase C-terminal" evidence="12">
    <location>
        <begin position="617"/>
        <end position="674"/>
    </location>
</feature>
<gene>
    <name evidence="13" type="ORF">SAMN05660359_03814</name>
</gene>
<dbReference type="Gene3D" id="2.60.40.1180">
    <property type="entry name" value="Golgi alpha-mannosidase II"/>
    <property type="match status" value="1"/>
</dbReference>
<evidence type="ECO:0000256" key="6">
    <source>
        <dbReference type="PIRNR" id="PIRNR001084"/>
    </source>
</evidence>
<keyword evidence="14" id="KW-1185">Reference proteome</keyword>
<evidence type="ECO:0000256" key="5">
    <source>
        <dbReference type="ARBA" id="ARBA00023295"/>
    </source>
</evidence>
<dbReference type="EC" id="3.2.1.23" evidence="3 6"/>
<dbReference type="InterPro" id="IPR013739">
    <property type="entry name" value="Beta_galactosidase_C"/>
</dbReference>
<protein>
    <recommendedName>
        <fullName evidence="3 6">Beta-galactosidase</fullName>
        <shortName evidence="6">Beta-gal</shortName>
        <ecNumber evidence="3 6">3.2.1.23</ecNumber>
    </recommendedName>
</protein>
<dbReference type="InterPro" id="IPR003476">
    <property type="entry name" value="Glyco_hydro_42"/>
</dbReference>
<reference evidence="14" key="1">
    <citation type="submission" date="2016-10" db="EMBL/GenBank/DDBJ databases">
        <authorList>
            <person name="Varghese N."/>
            <person name="Submissions S."/>
        </authorList>
    </citation>
    <scope>NUCLEOTIDE SEQUENCE [LARGE SCALE GENOMIC DNA]</scope>
    <source>
        <strain evidence="14">DSM 43161</strain>
    </source>
</reference>
<accession>A0A1I5HNN6</accession>
<feature type="binding site" evidence="9">
    <location>
        <position position="115"/>
    </location>
    <ligand>
        <name>Zn(2+)</name>
        <dbReference type="ChEBI" id="CHEBI:29105"/>
    </ligand>
</feature>
<dbReference type="GO" id="GO:0006012">
    <property type="term" value="P:galactose metabolic process"/>
    <property type="evidence" value="ECO:0007669"/>
    <property type="project" value="InterPro"/>
</dbReference>
<evidence type="ECO:0000259" key="10">
    <source>
        <dbReference type="Pfam" id="PF02449"/>
    </source>
</evidence>
<feature type="binding site" evidence="9">
    <location>
        <position position="160"/>
    </location>
    <ligand>
        <name>Zn(2+)</name>
        <dbReference type="ChEBI" id="CHEBI:29105"/>
    </ligand>
</feature>
<dbReference type="GO" id="GO:0009341">
    <property type="term" value="C:beta-galactosidase complex"/>
    <property type="evidence" value="ECO:0007669"/>
    <property type="project" value="InterPro"/>
</dbReference>
<feature type="active site" description="Nucleophile" evidence="7">
    <location>
        <position position="312"/>
    </location>
</feature>
<dbReference type="Pfam" id="PF08533">
    <property type="entry name" value="Glyco_hydro_42C"/>
    <property type="match status" value="1"/>
</dbReference>
<dbReference type="PANTHER" id="PTHR36447">
    <property type="entry name" value="BETA-GALACTOSIDASE GANA"/>
    <property type="match status" value="1"/>
</dbReference>
<dbReference type="Proteomes" id="UP000183642">
    <property type="component" value="Unassembled WGS sequence"/>
</dbReference>
<keyword evidence="4 6" id="KW-0378">Hydrolase</keyword>
<dbReference type="InterPro" id="IPR013738">
    <property type="entry name" value="Beta_galactosidase_Trimer"/>
</dbReference>
<keyword evidence="9" id="KW-0862">Zinc</keyword>
<organism evidence="13 14">
    <name type="scientific">Geodermatophilus obscurus</name>
    <dbReference type="NCBI Taxonomy" id="1861"/>
    <lineage>
        <taxon>Bacteria</taxon>
        <taxon>Bacillati</taxon>
        <taxon>Actinomycetota</taxon>
        <taxon>Actinomycetes</taxon>
        <taxon>Geodermatophilales</taxon>
        <taxon>Geodermatophilaceae</taxon>
        <taxon>Geodermatophilus</taxon>
    </lineage>
</organism>
<evidence type="ECO:0000256" key="3">
    <source>
        <dbReference type="ARBA" id="ARBA00012756"/>
    </source>
</evidence>
<dbReference type="GO" id="GO:0046872">
    <property type="term" value="F:metal ion binding"/>
    <property type="evidence" value="ECO:0007669"/>
    <property type="project" value="UniProtKB-KW"/>
</dbReference>
<feature type="binding site" evidence="8">
    <location>
        <position position="149"/>
    </location>
    <ligand>
        <name>substrate</name>
    </ligand>
</feature>
<comment type="catalytic activity">
    <reaction evidence="1 6">
        <text>Hydrolysis of terminal non-reducing beta-D-galactose residues in beta-D-galactosides.</text>
        <dbReference type="EC" id="3.2.1.23"/>
    </reaction>
</comment>
<feature type="active site" description="Proton donor" evidence="7">
    <location>
        <position position="150"/>
    </location>
</feature>
<dbReference type="Pfam" id="PF02449">
    <property type="entry name" value="Glyco_hydro_42"/>
    <property type="match status" value="1"/>
</dbReference>
<comment type="similarity">
    <text evidence="2 6">Belongs to the glycosyl hydrolase 42 family.</text>
</comment>
<feature type="binding site" evidence="9">
    <location>
        <position position="158"/>
    </location>
    <ligand>
        <name>Zn(2+)</name>
        <dbReference type="ChEBI" id="CHEBI:29105"/>
    </ligand>
</feature>
<evidence type="ECO:0000259" key="11">
    <source>
        <dbReference type="Pfam" id="PF08532"/>
    </source>
</evidence>
<dbReference type="Pfam" id="PF08532">
    <property type="entry name" value="Glyco_hydro_42M"/>
    <property type="match status" value="1"/>
</dbReference>
<name>A0A1I5HNN6_9ACTN</name>
<dbReference type="InterPro" id="IPR013529">
    <property type="entry name" value="Glyco_hydro_42_N"/>
</dbReference>
<evidence type="ECO:0000259" key="12">
    <source>
        <dbReference type="Pfam" id="PF08533"/>
    </source>
</evidence>
<dbReference type="Gene3D" id="3.40.50.880">
    <property type="match status" value="1"/>
</dbReference>
<dbReference type="GO" id="GO:0004565">
    <property type="term" value="F:beta-galactosidase activity"/>
    <property type="evidence" value="ECO:0007669"/>
    <property type="project" value="UniProtKB-EC"/>
</dbReference>
<feature type="binding site" evidence="8">
    <location>
        <position position="111"/>
    </location>
    <ligand>
        <name>substrate</name>
    </ligand>
</feature>
<evidence type="ECO:0000256" key="9">
    <source>
        <dbReference type="PIRSR" id="PIRSR001084-3"/>
    </source>
</evidence>
<evidence type="ECO:0000313" key="13">
    <source>
        <dbReference type="EMBL" id="SFO49431.1"/>
    </source>
</evidence>
<dbReference type="RefSeq" id="WP_075015113.1">
    <property type="nucleotide sequence ID" value="NZ_FOWE01000010.1"/>
</dbReference>
<evidence type="ECO:0000256" key="1">
    <source>
        <dbReference type="ARBA" id="ARBA00001412"/>
    </source>
</evidence>
<feature type="domain" description="Beta-galactosidase trimerisation" evidence="11">
    <location>
        <begin position="400"/>
        <end position="608"/>
    </location>
</feature>
<dbReference type="InterPro" id="IPR013780">
    <property type="entry name" value="Glyco_hydro_b"/>
</dbReference>
<dbReference type="SUPFAM" id="SSF52317">
    <property type="entry name" value="Class I glutamine amidotransferase-like"/>
    <property type="match status" value="1"/>
</dbReference>
<dbReference type="InterPro" id="IPR029062">
    <property type="entry name" value="Class_I_gatase-like"/>
</dbReference>
<dbReference type="Gene3D" id="3.20.20.80">
    <property type="entry name" value="Glycosidases"/>
    <property type="match status" value="1"/>
</dbReference>
<dbReference type="CDD" id="cd03143">
    <property type="entry name" value="A4_beta-galactosidase_middle_domain"/>
    <property type="match status" value="1"/>
</dbReference>
<evidence type="ECO:0000256" key="4">
    <source>
        <dbReference type="ARBA" id="ARBA00022801"/>
    </source>
</evidence>
<evidence type="ECO:0000313" key="14">
    <source>
        <dbReference type="Proteomes" id="UP000183642"/>
    </source>
</evidence>
<sequence length="677" mass="73685">MSRWPTDSISFGGDYNPEQWPREVWAEDVALMREAGVDLVTVGVFSWALLEPEPGRFDTGWLDEVMDLLHGAGIRVDLATATASAPPWLARLHPEVLPVAEDGTRFAIGGRQTWCPSSPVFRERSLALVEHLARHYADHPALAMWHVNNELGCHNVHCYCDVSAEAFRAWLQRRYGTGADGLEALNEAWGTAFWSQRYGDWAEIGVPRRTTATGNPTQRLDYLRFSSDELLDQYLAEAEVLRRITPDVPVTTNFMVTSHQWAMDYGTWAPTQDVVSNDHYLDHRLPDPHAEMSFCADLTRGLAGGGRWLLMEHSVSAVNWQPVNVAKRPGEAVRDSLVHVARGAEGVAFFQWRASRAGAEKHHSGLVPHAGTDSRTWREVLQLGRALRSIDEVRGTRVRADVAQLFDHQAWWANDAPSRPTELLRYLDAGLAVHRVLRSAGVTSDVVPVATADLAGVLAAHRVVVVPTLHLCTDATAEAVAAAAAAGAHVVVTCSSGVVDEHDHVRLGGYPGAFRDLLGVRMTEVLPLLPGEVLELEHGWRGTVWSEEGDVDDDVEVVARVLAGPVPGQPAVTRRALPGGGVAWYVATQLDDAAWDALLRRVLGEAGVQPAAAVPPGVEAVRRVSDDGARSYLFLLDHTGEEQRVPARGTELLTGTAVGGEVVVPARGAAVVRESAD</sequence>
<dbReference type="EMBL" id="FOWE01000010">
    <property type="protein sequence ID" value="SFO49431.1"/>
    <property type="molecule type" value="Genomic_DNA"/>
</dbReference>